<feature type="transmembrane region" description="Helical" evidence="7">
    <location>
        <begin position="79"/>
        <end position="102"/>
    </location>
</feature>
<name>A0A1I7T4R3_9PELO</name>
<dbReference type="AlphaFoldDB" id="A0A1I7T4R3"/>
<dbReference type="InterPro" id="IPR027417">
    <property type="entry name" value="P-loop_NTPase"/>
</dbReference>
<dbReference type="GO" id="GO:0140359">
    <property type="term" value="F:ABC-type transporter activity"/>
    <property type="evidence" value="ECO:0007669"/>
    <property type="project" value="InterPro"/>
</dbReference>
<organism evidence="10 11">
    <name type="scientific">Caenorhabditis tropicalis</name>
    <dbReference type="NCBI Taxonomy" id="1561998"/>
    <lineage>
        <taxon>Eukaryota</taxon>
        <taxon>Metazoa</taxon>
        <taxon>Ecdysozoa</taxon>
        <taxon>Nematoda</taxon>
        <taxon>Chromadorea</taxon>
        <taxon>Rhabditida</taxon>
        <taxon>Rhabditina</taxon>
        <taxon>Rhabditomorpha</taxon>
        <taxon>Rhabditoidea</taxon>
        <taxon>Rhabditidae</taxon>
        <taxon>Peloderinae</taxon>
        <taxon>Caenorhabditis</taxon>
    </lineage>
</organism>
<dbReference type="InterPro" id="IPR003439">
    <property type="entry name" value="ABC_transporter-like_ATP-bd"/>
</dbReference>
<feature type="domain" description="ABC transmembrane type-1" evidence="9">
    <location>
        <begin position="1"/>
        <end position="114"/>
    </location>
</feature>
<evidence type="ECO:0000256" key="1">
    <source>
        <dbReference type="ARBA" id="ARBA00004141"/>
    </source>
</evidence>
<keyword evidence="2 7" id="KW-0812">Transmembrane</keyword>
<evidence type="ECO:0000256" key="3">
    <source>
        <dbReference type="ARBA" id="ARBA00022741"/>
    </source>
</evidence>
<feature type="domain" description="ABC transporter" evidence="8">
    <location>
        <begin position="149"/>
        <end position="395"/>
    </location>
</feature>
<dbReference type="GO" id="GO:0016887">
    <property type="term" value="F:ATP hydrolysis activity"/>
    <property type="evidence" value="ECO:0007669"/>
    <property type="project" value="InterPro"/>
</dbReference>
<dbReference type="PANTHER" id="PTHR24221:SF455">
    <property type="entry name" value="MULTIDRUG RESISTANCE PROTEIN PGP-3"/>
    <property type="match status" value="1"/>
</dbReference>
<dbReference type="PANTHER" id="PTHR24221">
    <property type="entry name" value="ATP-BINDING CASSETTE SUB-FAMILY B"/>
    <property type="match status" value="1"/>
</dbReference>
<dbReference type="PROSITE" id="PS50893">
    <property type="entry name" value="ABC_TRANSPORTER_2"/>
    <property type="match status" value="2"/>
</dbReference>
<feature type="transmembrane region" description="Helical" evidence="7">
    <location>
        <begin position="277"/>
        <end position="295"/>
    </location>
</feature>
<feature type="transmembrane region" description="Helical" evidence="7">
    <location>
        <begin position="301"/>
        <end position="320"/>
    </location>
</feature>
<sequence>MKAYESAGSTAEEVVSGIKIVQTFNGEQKEIDRYSTCLSEGMYWGIRRAFVSTFFSAFMSFATFSSMALAFWYGTSMVIDGLITPGTTFAVFWAVSGSMVCLNHASPQISVITTCRSAAAPIFKIIDRIVPFDGTSDDGITLSNVKGSVKFENVSFKYPTRPEVNVLENVNLYANQGENIAIVGHSGCGKSTLAALLMHFYEINDGKISVDGINIEELNLSHLRNLVGIVSQEPSLFVDTDGEYFDHWEHATGRIITRLATDAPNIRAAIDQRLADVLQGASAILCGAVVAFYYGPTMAPIGIATVALLISIQATITHILKKRGVIDAKNAEDSSRLAIEAVEEYRTVQYLTKEKYFVKKFDDGMESIHSRNLQRGVLQAFSYALTASYTYFNFAIGYRYGIYLISSNAATPFIIFQVIEAVNSASSSILAFGTYLPEYVRARVSAGLLFQMLKDKPKINSSCDNQKKIELNGDISLNNIHFKYQVSGRHFVLKDFTLRIKRGKTTALVGASGCGKSTIIQLLERFYDPLDGEITYDKNLLKDLNLKHLRSQIALVGQQPVLFNYSIRENIGYGLETISGQKQRIAIARAIVRKPKILLLDEATSALDVESEKVKPRFF</sequence>
<feature type="domain" description="ABC transmembrane type-1" evidence="9">
    <location>
        <begin position="243"/>
        <end position="441"/>
    </location>
</feature>
<protein>
    <submittedName>
        <fullName evidence="11">ABC transmembrane type-1 domain-containing protein</fullName>
    </submittedName>
</protein>
<evidence type="ECO:0000256" key="4">
    <source>
        <dbReference type="ARBA" id="ARBA00022840"/>
    </source>
</evidence>
<keyword evidence="4" id="KW-0067">ATP-binding</keyword>
<dbReference type="InterPro" id="IPR011527">
    <property type="entry name" value="ABC1_TM_dom"/>
</dbReference>
<evidence type="ECO:0000256" key="2">
    <source>
        <dbReference type="ARBA" id="ARBA00022692"/>
    </source>
</evidence>
<evidence type="ECO:0000259" key="8">
    <source>
        <dbReference type="PROSITE" id="PS50893"/>
    </source>
</evidence>
<comment type="subcellular location">
    <subcellularLocation>
        <location evidence="1">Membrane</location>
        <topology evidence="1">Multi-pass membrane protein</topology>
    </subcellularLocation>
</comment>
<evidence type="ECO:0000313" key="10">
    <source>
        <dbReference type="Proteomes" id="UP000095282"/>
    </source>
</evidence>
<dbReference type="SMART" id="SM00382">
    <property type="entry name" value="AAA"/>
    <property type="match status" value="2"/>
</dbReference>
<dbReference type="STRING" id="1561998.A0A1I7T4R3"/>
<dbReference type="GO" id="GO:0005524">
    <property type="term" value="F:ATP binding"/>
    <property type="evidence" value="ECO:0007669"/>
    <property type="project" value="UniProtKB-KW"/>
</dbReference>
<feature type="domain" description="ABC transporter" evidence="8">
    <location>
        <begin position="475"/>
        <end position="619"/>
    </location>
</feature>
<dbReference type="SUPFAM" id="SSF52540">
    <property type="entry name" value="P-loop containing nucleoside triphosphate hydrolases"/>
    <property type="match status" value="2"/>
</dbReference>
<dbReference type="InterPro" id="IPR039421">
    <property type="entry name" value="Type_1_exporter"/>
</dbReference>
<dbReference type="InterPro" id="IPR003593">
    <property type="entry name" value="AAA+_ATPase"/>
</dbReference>
<dbReference type="Proteomes" id="UP000095282">
    <property type="component" value="Unplaced"/>
</dbReference>
<proteinExistence type="predicted"/>
<dbReference type="Pfam" id="PF00664">
    <property type="entry name" value="ABC_membrane"/>
    <property type="match status" value="2"/>
</dbReference>
<evidence type="ECO:0000259" key="9">
    <source>
        <dbReference type="PROSITE" id="PS50929"/>
    </source>
</evidence>
<evidence type="ECO:0000256" key="5">
    <source>
        <dbReference type="ARBA" id="ARBA00022989"/>
    </source>
</evidence>
<dbReference type="Gene3D" id="3.40.50.300">
    <property type="entry name" value="P-loop containing nucleotide triphosphate hydrolases"/>
    <property type="match status" value="3"/>
</dbReference>
<dbReference type="Pfam" id="PF00005">
    <property type="entry name" value="ABC_tran"/>
    <property type="match status" value="2"/>
</dbReference>
<dbReference type="PROSITE" id="PS50929">
    <property type="entry name" value="ABC_TM1F"/>
    <property type="match status" value="2"/>
</dbReference>
<dbReference type="Gene3D" id="1.20.1560.10">
    <property type="entry name" value="ABC transporter type 1, transmembrane domain"/>
    <property type="match status" value="3"/>
</dbReference>
<keyword evidence="3" id="KW-0547">Nucleotide-binding</keyword>
<dbReference type="InterPro" id="IPR036640">
    <property type="entry name" value="ABC1_TM_sf"/>
</dbReference>
<dbReference type="SUPFAM" id="SSF90123">
    <property type="entry name" value="ABC transporter transmembrane region"/>
    <property type="match status" value="2"/>
</dbReference>
<keyword evidence="10" id="KW-1185">Reference proteome</keyword>
<feature type="transmembrane region" description="Helical" evidence="7">
    <location>
        <begin position="49"/>
        <end position="73"/>
    </location>
</feature>
<accession>A0A1I7T4R3</accession>
<evidence type="ECO:0000313" key="11">
    <source>
        <dbReference type="WBParaSite" id="Csp11.Scaffold504.g2387.t3"/>
    </source>
</evidence>
<dbReference type="GO" id="GO:0016020">
    <property type="term" value="C:membrane"/>
    <property type="evidence" value="ECO:0007669"/>
    <property type="project" value="UniProtKB-SubCell"/>
</dbReference>
<keyword evidence="6 7" id="KW-0472">Membrane</keyword>
<reference evidence="11" key="1">
    <citation type="submission" date="2016-11" db="UniProtKB">
        <authorList>
            <consortium name="WormBaseParasite"/>
        </authorList>
    </citation>
    <scope>IDENTIFICATION</scope>
</reference>
<evidence type="ECO:0000256" key="7">
    <source>
        <dbReference type="SAM" id="Phobius"/>
    </source>
</evidence>
<keyword evidence="5 7" id="KW-1133">Transmembrane helix</keyword>
<evidence type="ECO:0000256" key="6">
    <source>
        <dbReference type="ARBA" id="ARBA00023136"/>
    </source>
</evidence>
<dbReference type="WBParaSite" id="Csp11.Scaffold504.g2387.t3">
    <property type="protein sequence ID" value="Csp11.Scaffold504.g2387.t3"/>
    <property type="gene ID" value="Csp11.Scaffold504.g2387"/>
</dbReference>